<dbReference type="EMBL" id="AJWZ01005466">
    <property type="protein sequence ID" value="EKC62491.1"/>
    <property type="molecule type" value="Genomic_DNA"/>
</dbReference>
<dbReference type="GO" id="GO:0019150">
    <property type="term" value="F:D-ribulokinase activity"/>
    <property type="evidence" value="ECO:0007669"/>
    <property type="project" value="TreeGrafter"/>
</dbReference>
<name>K1TT59_9ZZZZ</name>
<dbReference type="Pfam" id="PF02782">
    <property type="entry name" value="FGGY_C"/>
    <property type="match status" value="1"/>
</dbReference>
<evidence type="ECO:0000259" key="3">
    <source>
        <dbReference type="Pfam" id="PF02782"/>
    </source>
</evidence>
<dbReference type="InterPro" id="IPR043129">
    <property type="entry name" value="ATPase_NBD"/>
</dbReference>
<keyword evidence="1" id="KW-0808">Transferase</keyword>
<dbReference type="InterPro" id="IPR018485">
    <property type="entry name" value="FGGY_C"/>
</dbReference>
<sequence>MWHESWNGLPSESFLSALDPLLKGWRDRFRSETVTADRPVGVISPEYAGRLGLAEGTVVGVGMIDAHAGAVGACIQPHVLTRIMGTSTCDILVCPPDELSPAPVRGICGQVNGSVVPGLVGFEAGQSAFGDLYAWFKNLLLWPVCELCPDELGVIGDRVIECLSRAAEAVPVEDASVLALDWMNGRRTPDADQHLRGAICNLTMGSSAPMIFRALVEATAFGSKAIVDRFVEEGIRVDAIIAIGGISQKSPFVMQVLSDVLNMPIDVSRTDQACALGAAMFAAVAAGLYPDIHAAQCAMGSGVGKRYEPNLGNHRLYMERYEKYLKLGKWIESAKL</sequence>
<keyword evidence="2 4" id="KW-0418">Kinase</keyword>
<dbReference type="GO" id="GO:0019321">
    <property type="term" value="P:pentose metabolic process"/>
    <property type="evidence" value="ECO:0007669"/>
    <property type="project" value="TreeGrafter"/>
</dbReference>
<dbReference type="GO" id="GO:0005737">
    <property type="term" value="C:cytoplasm"/>
    <property type="evidence" value="ECO:0007669"/>
    <property type="project" value="TreeGrafter"/>
</dbReference>
<evidence type="ECO:0000256" key="1">
    <source>
        <dbReference type="ARBA" id="ARBA00022679"/>
    </source>
</evidence>
<reference evidence="4" key="1">
    <citation type="journal article" date="2013" name="Environ. Microbiol.">
        <title>Microbiota from the distal guts of lean and obese adolescents exhibit partial functional redundancy besides clear differences in community structure.</title>
        <authorList>
            <person name="Ferrer M."/>
            <person name="Ruiz A."/>
            <person name="Lanza F."/>
            <person name="Haange S.B."/>
            <person name="Oberbach A."/>
            <person name="Till H."/>
            <person name="Bargiela R."/>
            <person name="Campoy C."/>
            <person name="Segura M.T."/>
            <person name="Richter M."/>
            <person name="von Bergen M."/>
            <person name="Seifert J."/>
            <person name="Suarez A."/>
        </authorList>
    </citation>
    <scope>NUCLEOTIDE SEQUENCE</scope>
</reference>
<evidence type="ECO:0000256" key="2">
    <source>
        <dbReference type="ARBA" id="ARBA00022777"/>
    </source>
</evidence>
<organism evidence="4">
    <name type="scientific">human gut metagenome</name>
    <dbReference type="NCBI Taxonomy" id="408170"/>
    <lineage>
        <taxon>unclassified sequences</taxon>
        <taxon>metagenomes</taxon>
        <taxon>organismal metagenomes</taxon>
    </lineage>
</organism>
<dbReference type="SUPFAM" id="SSF53067">
    <property type="entry name" value="Actin-like ATPase domain"/>
    <property type="match status" value="1"/>
</dbReference>
<dbReference type="AlphaFoldDB" id="K1TT59"/>
<accession>K1TT59</accession>
<comment type="caution">
    <text evidence="4">The sequence shown here is derived from an EMBL/GenBank/DDBJ whole genome shotgun (WGS) entry which is preliminary data.</text>
</comment>
<dbReference type="Gene3D" id="3.30.420.40">
    <property type="match status" value="2"/>
</dbReference>
<dbReference type="PANTHER" id="PTHR43435">
    <property type="entry name" value="RIBULOKINASE"/>
    <property type="match status" value="1"/>
</dbReference>
<dbReference type="PANTHER" id="PTHR43435:SF4">
    <property type="entry name" value="FGGY CARBOHYDRATE KINASE DOMAIN-CONTAINING PROTEIN"/>
    <property type="match status" value="1"/>
</dbReference>
<proteinExistence type="predicted"/>
<protein>
    <submittedName>
        <fullName evidence="4">L-ribulokinase</fullName>
    </submittedName>
</protein>
<feature type="domain" description="Carbohydrate kinase FGGY C-terminal" evidence="3">
    <location>
        <begin position="83"/>
        <end position="286"/>
    </location>
</feature>
<gene>
    <name evidence="4" type="ORF">OBE_07951</name>
</gene>
<evidence type="ECO:0000313" key="4">
    <source>
        <dbReference type="EMBL" id="EKC62491.1"/>
    </source>
</evidence>